<dbReference type="PROSITE" id="PS50042">
    <property type="entry name" value="CNMP_BINDING_3"/>
    <property type="match status" value="1"/>
</dbReference>
<dbReference type="InterPro" id="IPR036390">
    <property type="entry name" value="WH_DNA-bd_sf"/>
</dbReference>
<dbReference type="PROSITE" id="PS51063">
    <property type="entry name" value="HTH_CRP_2"/>
    <property type="match status" value="1"/>
</dbReference>
<dbReference type="PANTHER" id="PTHR24567">
    <property type="entry name" value="CRP FAMILY TRANSCRIPTIONAL REGULATORY PROTEIN"/>
    <property type="match status" value="1"/>
</dbReference>
<name>A0ABS5KW25_9ACTN</name>
<evidence type="ECO:0000256" key="3">
    <source>
        <dbReference type="ARBA" id="ARBA00023163"/>
    </source>
</evidence>
<comment type="caution">
    <text evidence="6">The sequence shown here is derived from an EMBL/GenBank/DDBJ whole genome shotgun (WGS) entry which is preliminary data.</text>
</comment>
<dbReference type="InterPro" id="IPR050397">
    <property type="entry name" value="Env_Response_Regulators"/>
</dbReference>
<dbReference type="InterPro" id="IPR012318">
    <property type="entry name" value="HTH_CRP"/>
</dbReference>
<dbReference type="SUPFAM" id="SSF51206">
    <property type="entry name" value="cAMP-binding domain-like"/>
    <property type="match status" value="1"/>
</dbReference>
<dbReference type="SMART" id="SM00100">
    <property type="entry name" value="cNMP"/>
    <property type="match status" value="1"/>
</dbReference>
<dbReference type="RefSeq" id="WP_212012482.1">
    <property type="nucleotide sequence ID" value="NZ_JAAFYZ010000094.1"/>
</dbReference>
<evidence type="ECO:0000259" key="4">
    <source>
        <dbReference type="PROSITE" id="PS50042"/>
    </source>
</evidence>
<dbReference type="PANTHER" id="PTHR24567:SF68">
    <property type="entry name" value="DNA-BINDING TRANSCRIPTIONAL DUAL REGULATOR CRP"/>
    <property type="match status" value="1"/>
</dbReference>
<dbReference type="EMBL" id="JAAFYZ010000094">
    <property type="protein sequence ID" value="MBS2550184.1"/>
    <property type="molecule type" value="Genomic_DNA"/>
</dbReference>
<dbReference type="Pfam" id="PF13545">
    <property type="entry name" value="HTH_Crp_2"/>
    <property type="match status" value="1"/>
</dbReference>
<keyword evidence="7" id="KW-1185">Reference proteome</keyword>
<evidence type="ECO:0000259" key="5">
    <source>
        <dbReference type="PROSITE" id="PS51063"/>
    </source>
</evidence>
<dbReference type="Gene3D" id="2.60.120.10">
    <property type="entry name" value="Jelly Rolls"/>
    <property type="match status" value="1"/>
</dbReference>
<sequence length="231" mass="24495">MGGVPNGRWPQTSLVGRLGPDDRAVVLGLGGRVRHRAGEALIREGEDSDFVLILLGGMVKVSARAQDGREALLAVRIAGDLIGEFAGIDGRPRSARITACGSLLAQRVGRAPFLACLQANPGIAIAVNEVVVAKMRAATGRIVDFAGCDVLTRLARMLRYLVLTYPRPGGPPAVINPPLSQAELATLVGASDSAVGKSLRTLREREIISTRYRTVTIRDLTALEQIASERA</sequence>
<dbReference type="SUPFAM" id="SSF46785">
    <property type="entry name" value="Winged helix' DNA-binding domain"/>
    <property type="match status" value="1"/>
</dbReference>
<keyword evidence="2" id="KW-0238">DNA-binding</keyword>
<accession>A0ABS5KW25</accession>
<dbReference type="Pfam" id="PF00027">
    <property type="entry name" value="cNMP_binding"/>
    <property type="match status" value="1"/>
</dbReference>
<gene>
    <name evidence="6" type="ORF">KGQ19_25275</name>
</gene>
<evidence type="ECO:0000313" key="7">
    <source>
        <dbReference type="Proteomes" id="UP000730482"/>
    </source>
</evidence>
<evidence type="ECO:0000313" key="6">
    <source>
        <dbReference type="EMBL" id="MBS2550184.1"/>
    </source>
</evidence>
<dbReference type="InterPro" id="IPR014710">
    <property type="entry name" value="RmlC-like_jellyroll"/>
</dbReference>
<dbReference type="InterPro" id="IPR018490">
    <property type="entry name" value="cNMP-bd_dom_sf"/>
</dbReference>
<dbReference type="Proteomes" id="UP000730482">
    <property type="component" value="Unassembled WGS sequence"/>
</dbReference>
<reference evidence="6 7" key="1">
    <citation type="submission" date="2020-02" db="EMBL/GenBank/DDBJ databases">
        <title>Acidophilic actinobacteria isolated from forest soil.</title>
        <authorList>
            <person name="Golinska P."/>
        </authorList>
    </citation>
    <scope>NUCLEOTIDE SEQUENCE [LARGE SCALE GENOMIC DNA]</scope>
    <source>
        <strain evidence="6 7">NL8</strain>
    </source>
</reference>
<feature type="domain" description="HTH crp-type" evidence="5">
    <location>
        <begin position="151"/>
        <end position="221"/>
    </location>
</feature>
<evidence type="ECO:0000256" key="1">
    <source>
        <dbReference type="ARBA" id="ARBA00023015"/>
    </source>
</evidence>
<dbReference type="InterPro" id="IPR000595">
    <property type="entry name" value="cNMP-bd_dom"/>
</dbReference>
<dbReference type="CDD" id="cd00038">
    <property type="entry name" value="CAP_ED"/>
    <property type="match status" value="1"/>
</dbReference>
<keyword evidence="3" id="KW-0804">Transcription</keyword>
<protein>
    <submittedName>
        <fullName evidence="6">Crp/Fnr family transcriptional regulator</fullName>
    </submittedName>
</protein>
<keyword evidence="1" id="KW-0805">Transcription regulation</keyword>
<evidence type="ECO:0000256" key="2">
    <source>
        <dbReference type="ARBA" id="ARBA00023125"/>
    </source>
</evidence>
<feature type="domain" description="Cyclic nucleotide-binding" evidence="4">
    <location>
        <begin position="14"/>
        <end position="113"/>
    </location>
</feature>
<organism evidence="6 7">
    <name type="scientific">Catenulispora pinistramenti</name>
    <dbReference type="NCBI Taxonomy" id="2705254"/>
    <lineage>
        <taxon>Bacteria</taxon>
        <taxon>Bacillati</taxon>
        <taxon>Actinomycetota</taxon>
        <taxon>Actinomycetes</taxon>
        <taxon>Catenulisporales</taxon>
        <taxon>Catenulisporaceae</taxon>
        <taxon>Catenulispora</taxon>
    </lineage>
</organism>
<proteinExistence type="predicted"/>
<dbReference type="SMART" id="SM00419">
    <property type="entry name" value="HTH_CRP"/>
    <property type="match status" value="1"/>
</dbReference>